<feature type="domain" description="Type I restriction modification DNA specificity" evidence="4">
    <location>
        <begin position="186"/>
        <end position="341"/>
    </location>
</feature>
<name>A8YVB5_LACH4</name>
<dbReference type="RefSeq" id="WP_012211880.1">
    <property type="nucleotide sequence ID" value="NC_010080.1"/>
</dbReference>
<protein>
    <submittedName>
        <fullName evidence="5">Type I restriction-modification system specificity subunit</fullName>
    </submittedName>
</protein>
<evidence type="ECO:0000256" key="2">
    <source>
        <dbReference type="ARBA" id="ARBA00022747"/>
    </source>
</evidence>
<dbReference type="eggNOG" id="COG0732">
    <property type="taxonomic scope" value="Bacteria"/>
</dbReference>
<dbReference type="InterPro" id="IPR000055">
    <property type="entry name" value="Restrct_endonuc_typeI_TRD"/>
</dbReference>
<dbReference type="InterPro" id="IPR044946">
    <property type="entry name" value="Restrct_endonuc_typeI_TRD_sf"/>
</dbReference>
<dbReference type="GO" id="GO:0003677">
    <property type="term" value="F:DNA binding"/>
    <property type="evidence" value="ECO:0007669"/>
    <property type="project" value="UniProtKB-KW"/>
</dbReference>
<dbReference type="CDD" id="cd17262">
    <property type="entry name" value="RMtype1_S_Aco12261I-TRD2-CR2"/>
    <property type="match status" value="1"/>
</dbReference>
<evidence type="ECO:0000313" key="6">
    <source>
        <dbReference type="Proteomes" id="UP000000790"/>
    </source>
</evidence>
<keyword evidence="3" id="KW-0238">DNA-binding</keyword>
<dbReference type="SUPFAM" id="SSF116734">
    <property type="entry name" value="DNA methylase specificity domain"/>
    <property type="match status" value="2"/>
</dbReference>
<feature type="domain" description="Type I restriction modification DNA specificity" evidence="4">
    <location>
        <begin position="20"/>
        <end position="167"/>
    </location>
</feature>
<reference evidence="5 6" key="1">
    <citation type="journal article" date="2008" name="J. Bacteriol.">
        <title>Genome sequence of Lactobacillus helveticus: an organism distinguished by selective gene loss and IS element expansion.</title>
        <authorList>
            <person name="Callanan M."/>
            <person name="Kaleta P."/>
            <person name="O'Callaghan J."/>
            <person name="O'Sullivan O."/>
            <person name="Jordan K."/>
            <person name="McAuliffe O."/>
            <person name="Sangrador-Vegas A."/>
            <person name="Slattery L."/>
            <person name="Fitzgerald G.F."/>
            <person name="Beresford T."/>
            <person name="Ross R.P."/>
        </authorList>
    </citation>
    <scope>NUCLEOTIDE SEQUENCE [LARGE SCALE GENOMIC DNA]</scope>
    <source>
        <strain evidence="5 6">DPC 4571</strain>
    </source>
</reference>
<evidence type="ECO:0000259" key="4">
    <source>
        <dbReference type="Pfam" id="PF01420"/>
    </source>
</evidence>
<dbReference type="PANTHER" id="PTHR30408">
    <property type="entry name" value="TYPE-1 RESTRICTION ENZYME ECOKI SPECIFICITY PROTEIN"/>
    <property type="match status" value="1"/>
</dbReference>
<dbReference type="InterPro" id="IPR052021">
    <property type="entry name" value="Type-I_RS_S_subunit"/>
</dbReference>
<dbReference type="REBASE" id="16727">
    <property type="entry name" value="S1.LheDORF1154P"/>
</dbReference>
<dbReference type="HOGENOM" id="CLU_021095_0_2_9"/>
<evidence type="ECO:0000256" key="3">
    <source>
        <dbReference type="ARBA" id="ARBA00023125"/>
    </source>
</evidence>
<keyword evidence="2" id="KW-0680">Restriction system</keyword>
<evidence type="ECO:0000313" key="5">
    <source>
        <dbReference type="EMBL" id="ABX27202.1"/>
    </source>
</evidence>
<dbReference type="KEGG" id="lhe:lhv_1155"/>
<dbReference type="CDD" id="cd17288">
    <property type="entry name" value="RMtype1_S_LlaAI06ORF1089P_TRD1-CR1_like"/>
    <property type="match status" value="1"/>
</dbReference>
<proteinExistence type="inferred from homology"/>
<dbReference type="AlphaFoldDB" id="A8YVB5"/>
<dbReference type="Proteomes" id="UP000000790">
    <property type="component" value="Chromosome"/>
</dbReference>
<sequence>MNKKEVKKAPALRFKGFTNDWEERKLGDFIDVKSGKDYKHLNSGSIPVYGTGGYMLSVDRALSDIDAIGIGRKGTIDKPYLLKAPFWTVDTLFYAVPKQNIDLQFSLSIFKKINWKKFDESTGVPSLSKTVINSVGASVPSYEEQQKIGSFFKQLDKTIALHQRKLESFQFTYHEIIRRLFLKKAKWQLTKLSDLVTILDKNRKPVKKEDRLLGDTPYYGANGIQDYISGFTHKGEFILIAEDGANSLTEYPIYFVKGQIWVNNHAHVLKVNRDVSPLFLALALKQINYSKYTVGSSRNKLNLKDLENIAIFIPDNNEQQKIGQFYSNYLNYLRINKKRIQYMKQFKQFLLQNMFI</sequence>
<organism evidence="5 6">
    <name type="scientific">Lactobacillus helveticus (strain DPC 4571)</name>
    <dbReference type="NCBI Taxonomy" id="405566"/>
    <lineage>
        <taxon>Bacteria</taxon>
        <taxon>Bacillati</taxon>
        <taxon>Bacillota</taxon>
        <taxon>Bacilli</taxon>
        <taxon>Lactobacillales</taxon>
        <taxon>Lactobacillaceae</taxon>
        <taxon>Lactobacillus</taxon>
    </lineage>
</organism>
<comment type="similarity">
    <text evidence="1">Belongs to the type-I restriction system S methylase family.</text>
</comment>
<dbReference type="PANTHER" id="PTHR30408:SF12">
    <property type="entry name" value="TYPE I RESTRICTION ENZYME MJAVIII SPECIFICITY SUBUNIT"/>
    <property type="match status" value="1"/>
</dbReference>
<evidence type="ECO:0000256" key="1">
    <source>
        <dbReference type="ARBA" id="ARBA00010923"/>
    </source>
</evidence>
<dbReference type="EMBL" id="CP000517">
    <property type="protein sequence ID" value="ABX27202.1"/>
    <property type="molecule type" value="Genomic_DNA"/>
</dbReference>
<dbReference type="Gene3D" id="3.90.220.20">
    <property type="entry name" value="DNA methylase specificity domains"/>
    <property type="match status" value="2"/>
</dbReference>
<dbReference type="Pfam" id="PF01420">
    <property type="entry name" value="Methylase_S"/>
    <property type="match status" value="2"/>
</dbReference>
<gene>
    <name evidence="5" type="ordered locus">lhv_1155</name>
</gene>
<dbReference type="GO" id="GO:0009307">
    <property type="term" value="P:DNA restriction-modification system"/>
    <property type="evidence" value="ECO:0007669"/>
    <property type="project" value="UniProtKB-KW"/>
</dbReference>
<accession>A8YVB5</accession>